<reference evidence="1 2" key="1">
    <citation type="submission" date="2018-03" db="EMBL/GenBank/DDBJ databases">
        <title>Genomic Encyclopedia of Archaeal and Bacterial Type Strains, Phase II (KMG-II): from individual species to whole genera.</title>
        <authorList>
            <person name="Goeker M."/>
        </authorList>
    </citation>
    <scope>NUCLEOTIDE SEQUENCE [LARGE SCALE GENOMIC DNA]</scope>
    <source>
        <strain evidence="1 2">DSM 25328</strain>
    </source>
</reference>
<evidence type="ECO:0000313" key="1">
    <source>
        <dbReference type="EMBL" id="PRZ50278.1"/>
    </source>
</evidence>
<accession>A0A2T1APN6</accession>
<name>A0A2T1APN6_TRISK</name>
<dbReference type="EMBL" id="PVUF01000001">
    <property type="protein sequence ID" value="PRZ50278.1"/>
    <property type="molecule type" value="Genomic_DNA"/>
</dbReference>
<sequence>MHFWPAAPWRGPFRMDTGTNGFARPIVLCLLDLNLTDLKEASDAFRTDRLPSL</sequence>
<evidence type="ECO:0000313" key="2">
    <source>
        <dbReference type="Proteomes" id="UP000237718"/>
    </source>
</evidence>
<protein>
    <submittedName>
        <fullName evidence="1">Uncharacterized protein</fullName>
    </submittedName>
</protein>
<gene>
    <name evidence="1" type="ORF">CLV89_101498</name>
</gene>
<dbReference type="AlphaFoldDB" id="A0A2T1APN6"/>
<organism evidence="1 2">
    <name type="scientific">Tritonibacter scottomollicae</name>
    <name type="common">Epibacterium scottomollicae</name>
    <dbReference type="NCBI Taxonomy" id="483013"/>
    <lineage>
        <taxon>Bacteria</taxon>
        <taxon>Pseudomonadati</taxon>
        <taxon>Pseudomonadota</taxon>
        <taxon>Alphaproteobacteria</taxon>
        <taxon>Rhodobacterales</taxon>
        <taxon>Paracoccaceae</taxon>
        <taxon>Tritonibacter</taxon>
    </lineage>
</organism>
<dbReference type="Proteomes" id="UP000237718">
    <property type="component" value="Unassembled WGS sequence"/>
</dbReference>
<comment type="caution">
    <text evidence="1">The sequence shown here is derived from an EMBL/GenBank/DDBJ whole genome shotgun (WGS) entry which is preliminary data.</text>
</comment>
<proteinExistence type="predicted"/>